<dbReference type="PANTHER" id="PTHR37534">
    <property type="entry name" value="TRANSCRIPTIONAL ACTIVATOR PROTEIN UGA3"/>
    <property type="match status" value="1"/>
</dbReference>
<evidence type="ECO:0008006" key="5">
    <source>
        <dbReference type="Google" id="ProtNLM"/>
    </source>
</evidence>
<gene>
    <name evidence="3" type="ORF">CTheo_4452</name>
</gene>
<reference evidence="3 4" key="1">
    <citation type="journal article" date="2019" name="Fungal Biol. Biotechnol.">
        <title>Draft genome sequence of fastidious pathogen Ceratobasidium theobromae, which causes vascular-streak dieback in Theobroma cacao.</title>
        <authorList>
            <person name="Ali S.S."/>
            <person name="Asman A."/>
            <person name="Shao J."/>
            <person name="Firmansyah A.P."/>
            <person name="Susilo A.W."/>
            <person name="Rosmana A."/>
            <person name="McMahon P."/>
            <person name="Junaid M."/>
            <person name="Guest D."/>
            <person name="Kheng T.Y."/>
            <person name="Meinhardt L.W."/>
            <person name="Bailey B.A."/>
        </authorList>
    </citation>
    <scope>NUCLEOTIDE SEQUENCE [LARGE SCALE GENOMIC DNA]</scope>
    <source>
        <strain evidence="3 4">CT2</strain>
    </source>
</reference>
<dbReference type="EMBL" id="SSOP01000076">
    <property type="protein sequence ID" value="KAB5592131.1"/>
    <property type="molecule type" value="Genomic_DNA"/>
</dbReference>
<comment type="subcellular location">
    <subcellularLocation>
        <location evidence="1">Nucleus</location>
    </subcellularLocation>
</comment>
<dbReference type="Pfam" id="PF11951">
    <property type="entry name" value="Fungal_trans_2"/>
    <property type="match status" value="1"/>
</dbReference>
<comment type="caution">
    <text evidence="3">The sequence shown here is derived from an EMBL/GenBank/DDBJ whole genome shotgun (WGS) entry which is preliminary data.</text>
</comment>
<accession>A0A5N5QKY0</accession>
<dbReference type="OrthoDB" id="3137720at2759"/>
<protein>
    <recommendedName>
        <fullName evidence="5">Fungal zn(2)-cys(6) binuclear cluster domain containing protein</fullName>
    </recommendedName>
</protein>
<dbReference type="Proteomes" id="UP000383932">
    <property type="component" value="Unassembled WGS sequence"/>
</dbReference>
<dbReference type="GO" id="GO:0005634">
    <property type="term" value="C:nucleus"/>
    <property type="evidence" value="ECO:0007669"/>
    <property type="project" value="UniProtKB-SubCell"/>
</dbReference>
<dbReference type="PANTHER" id="PTHR37534:SF46">
    <property type="entry name" value="ZN(II)2CYS6 TRANSCRIPTION FACTOR (EUROFUNG)"/>
    <property type="match status" value="1"/>
</dbReference>
<keyword evidence="4" id="KW-1185">Reference proteome</keyword>
<evidence type="ECO:0000256" key="2">
    <source>
        <dbReference type="ARBA" id="ARBA00023242"/>
    </source>
</evidence>
<organism evidence="3 4">
    <name type="scientific">Ceratobasidium theobromae</name>
    <dbReference type="NCBI Taxonomy" id="1582974"/>
    <lineage>
        <taxon>Eukaryota</taxon>
        <taxon>Fungi</taxon>
        <taxon>Dikarya</taxon>
        <taxon>Basidiomycota</taxon>
        <taxon>Agaricomycotina</taxon>
        <taxon>Agaricomycetes</taxon>
        <taxon>Cantharellales</taxon>
        <taxon>Ceratobasidiaceae</taxon>
        <taxon>Ceratobasidium</taxon>
    </lineage>
</organism>
<dbReference type="AlphaFoldDB" id="A0A5N5QKY0"/>
<sequence>MPLKYLCTSSKVDDHFASPEDLSQIPNWANLNSIGKPQAVIIGTSTSIPRVPQLDAVAINDAKSLIISQFGGIAQRMLFRRVSHIEDGLTLRINSSNILLWTMYLKFKVLQVVSTGSNAQHYLSWIIRFSKQLLDCSPPTQPLSSGWNAELAGLEDLAFTVCMIADTSTGYSLFKMCAPAFLRSATRFPELWSENSAIAIPKAIQCRDHEIRHFAFHDTVFALALGILPLINYDTTTPWVDEGKECGLEFVYGVPVGLILQIAKVNSSRATQLIGRAAPHQDEWREIESHIRRWNPSIDRTEGPSNTIVKFVVQECWRQTTLIYLYMCMCKVDSADPRVESAVRQVIQLASIMETFHPLKSHLFIPCLVAGVAARHERHRALICNKISALSNSDALALGVRGADFIPVLDHLWHSAASSGKPVTWEDYVQSRCAVLLIAS</sequence>
<evidence type="ECO:0000313" key="3">
    <source>
        <dbReference type="EMBL" id="KAB5592131.1"/>
    </source>
</evidence>
<name>A0A5N5QKY0_9AGAM</name>
<evidence type="ECO:0000256" key="1">
    <source>
        <dbReference type="ARBA" id="ARBA00004123"/>
    </source>
</evidence>
<keyword evidence="2" id="KW-0539">Nucleus</keyword>
<dbReference type="InterPro" id="IPR021858">
    <property type="entry name" value="Fun_TF"/>
</dbReference>
<evidence type="ECO:0000313" key="4">
    <source>
        <dbReference type="Proteomes" id="UP000383932"/>
    </source>
</evidence>
<proteinExistence type="predicted"/>